<gene>
    <name evidence="2" type="ORF">niasHT_030022</name>
</gene>
<reference evidence="2 3" key="1">
    <citation type="submission" date="2024-10" db="EMBL/GenBank/DDBJ databases">
        <authorList>
            <person name="Kim D."/>
        </authorList>
    </citation>
    <scope>NUCLEOTIDE SEQUENCE [LARGE SCALE GENOMIC DNA]</scope>
    <source>
        <strain evidence="2">BH-2024</strain>
    </source>
</reference>
<organism evidence="2 3">
    <name type="scientific">Heterodera trifolii</name>
    <dbReference type="NCBI Taxonomy" id="157864"/>
    <lineage>
        <taxon>Eukaryota</taxon>
        <taxon>Metazoa</taxon>
        <taxon>Ecdysozoa</taxon>
        <taxon>Nematoda</taxon>
        <taxon>Chromadorea</taxon>
        <taxon>Rhabditida</taxon>
        <taxon>Tylenchina</taxon>
        <taxon>Tylenchomorpha</taxon>
        <taxon>Tylenchoidea</taxon>
        <taxon>Heteroderidae</taxon>
        <taxon>Heteroderinae</taxon>
        <taxon>Heterodera</taxon>
    </lineage>
</organism>
<protein>
    <submittedName>
        <fullName evidence="2">Uncharacterized protein</fullName>
    </submittedName>
</protein>
<keyword evidence="3" id="KW-1185">Reference proteome</keyword>
<dbReference type="AlphaFoldDB" id="A0ABD2JQG3"/>
<proteinExistence type="predicted"/>
<dbReference type="EMBL" id="JBICBT010000919">
    <property type="protein sequence ID" value="KAL3092833.1"/>
    <property type="molecule type" value="Genomic_DNA"/>
</dbReference>
<sequence>MTQRFFDMFPHCADDFASGLAPHGFNQTPPEKDKAANIEPTGSDYPDSEDEMPILEWFNQPISEDILNLSNIPPPQNKVTNLQPARENDDDALDINAYICKNMNELRLGNTQRPLMARVNVNEGITYDLLKAISSSCNNNKTGR</sequence>
<evidence type="ECO:0000313" key="3">
    <source>
        <dbReference type="Proteomes" id="UP001620626"/>
    </source>
</evidence>
<accession>A0ABD2JQG3</accession>
<evidence type="ECO:0000256" key="1">
    <source>
        <dbReference type="SAM" id="MobiDB-lite"/>
    </source>
</evidence>
<comment type="caution">
    <text evidence="2">The sequence shown here is derived from an EMBL/GenBank/DDBJ whole genome shotgun (WGS) entry which is preliminary data.</text>
</comment>
<feature type="region of interest" description="Disordered" evidence="1">
    <location>
        <begin position="20"/>
        <end position="50"/>
    </location>
</feature>
<name>A0ABD2JQG3_9BILA</name>
<evidence type="ECO:0000313" key="2">
    <source>
        <dbReference type="EMBL" id="KAL3092833.1"/>
    </source>
</evidence>
<dbReference type="Proteomes" id="UP001620626">
    <property type="component" value="Unassembled WGS sequence"/>
</dbReference>